<reference evidence="3" key="1">
    <citation type="journal article" date="2014" name="Proc. Natl. Acad. Sci. U.S.A.">
        <title>Extensive sampling of basidiomycete genomes demonstrates inadequacy of the white-rot/brown-rot paradigm for wood decay fungi.</title>
        <authorList>
            <person name="Riley R."/>
            <person name="Salamov A.A."/>
            <person name="Brown D.W."/>
            <person name="Nagy L.G."/>
            <person name="Floudas D."/>
            <person name="Held B.W."/>
            <person name="Levasseur A."/>
            <person name="Lombard V."/>
            <person name="Morin E."/>
            <person name="Otillar R."/>
            <person name="Lindquist E.A."/>
            <person name="Sun H."/>
            <person name="LaButti K.M."/>
            <person name="Schmutz J."/>
            <person name="Jabbour D."/>
            <person name="Luo H."/>
            <person name="Baker S.E."/>
            <person name="Pisabarro A.G."/>
            <person name="Walton J.D."/>
            <person name="Blanchette R.A."/>
            <person name="Henrissat B."/>
            <person name="Martin F."/>
            <person name="Cullen D."/>
            <person name="Hibbett D.S."/>
            <person name="Grigoriev I.V."/>
        </authorList>
    </citation>
    <scope>NUCLEOTIDE SEQUENCE [LARGE SCALE GENOMIC DNA]</scope>
    <source>
        <strain evidence="3">FD-172 SS1</strain>
    </source>
</reference>
<keyword evidence="3" id="KW-1185">Reference proteome</keyword>
<dbReference type="EMBL" id="KL198040">
    <property type="protein sequence ID" value="KDQ13981.1"/>
    <property type="molecule type" value="Genomic_DNA"/>
</dbReference>
<feature type="compositionally biased region" description="Polar residues" evidence="1">
    <location>
        <begin position="149"/>
        <end position="160"/>
    </location>
</feature>
<name>A0A067MQX2_BOTB1</name>
<feature type="compositionally biased region" description="Pro residues" evidence="1">
    <location>
        <begin position="327"/>
        <end position="336"/>
    </location>
</feature>
<gene>
    <name evidence="2" type="ORF">BOTBODRAFT_55715</name>
</gene>
<feature type="region of interest" description="Disordered" evidence="1">
    <location>
        <begin position="399"/>
        <end position="423"/>
    </location>
</feature>
<feature type="region of interest" description="Disordered" evidence="1">
    <location>
        <begin position="200"/>
        <end position="338"/>
    </location>
</feature>
<organism evidence="2 3">
    <name type="scientific">Botryobasidium botryosum (strain FD-172 SS1)</name>
    <dbReference type="NCBI Taxonomy" id="930990"/>
    <lineage>
        <taxon>Eukaryota</taxon>
        <taxon>Fungi</taxon>
        <taxon>Dikarya</taxon>
        <taxon>Basidiomycota</taxon>
        <taxon>Agaricomycotina</taxon>
        <taxon>Agaricomycetes</taxon>
        <taxon>Cantharellales</taxon>
        <taxon>Botryobasidiaceae</taxon>
        <taxon>Botryobasidium</taxon>
    </lineage>
</organism>
<dbReference type="InParanoid" id="A0A067MQX2"/>
<dbReference type="HOGENOM" id="CLU_626971_0_0_1"/>
<feature type="region of interest" description="Disordered" evidence="1">
    <location>
        <begin position="134"/>
        <end position="179"/>
    </location>
</feature>
<protein>
    <submittedName>
        <fullName evidence="2">Uncharacterized protein</fullName>
    </submittedName>
</protein>
<feature type="compositionally biased region" description="Low complexity" evidence="1">
    <location>
        <begin position="403"/>
        <end position="414"/>
    </location>
</feature>
<feature type="compositionally biased region" description="Basic and acidic residues" evidence="1">
    <location>
        <begin position="19"/>
        <end position="29"/>
    </location>
</feature>
<feature type="compositionally biased region" description="Low complexity" evidence="1">
    <location>
        <begin position="161"/>
        <end position="172"/>
    </location>
</feature>
<dbReference type="Proteomes" id="UP000027195">
    <property type="component" value="Unassembled WGS sequence"/>
</dbReference>
<accession>A0A067MQX2</accession>
<feature type="compositionally biased region" description="Basic and acidic residues" evidence="1">
    <location>
        <begin position="308"/>
        <end position="320"/>
    </location>
</feature>
<feature type="region of interest" description="Disordered" evidence="1">
    <location>
        <begin position="8"/>
        <end position="30"/>
    </location>
</feature>
<feature type="compositionally biased region" description="Polar residues" evidence="1">
    <location>
        <begin position="292"/>
        <end position="307"/>
    </location>
</feature>
<evidence type="ECO:0000256" key="1">
    <source>
        <dbReference type="SAM" id="MobiDB-lite"/>
    </source>
</evidence>
<evidence type="ECO:0000313" key="2">
    <source>
        <dbReference type="EMBL" id="KDQ13981.1"/>
    </source>
</evidence>
<dbReference type="AlphaFoldDB" id="A0A067MQX2"/>
<sequence length="437" mass="47117">MASTLFAVNSLHGPKLRKRPESGHSRIREPQGYSTMAAYAASIIAGALTAPIVQPRPRSLIDSPWPETITHLENVASSMSPNWILPEDLGKALDNQQGSLLVHSHLSTYSGSPEEVDIPLPTPDFKVLSISPVPSEAKPREPLPGSYKSVESQSSSRQVTASPVAAAASNPPERNRPEWVDLKMPRPRHSISALSLAASCVEPEEPVEPANTFSSHDSAGNRRHGASPAIDPYRGVATPPLSARPISSSWVGPGLFSKGKAKSRSLPPHPQAHRLGPTTSGSKHASKLPMSSGPSSIRFPTSASSDSPDIRGRDASEIPSRKGYSPALPPSPPPQYQYPNISIKKIEEAQIMFRQQYTILPPAVQQLRQQGSTRTRHRPTSLTSTAIARLSIFSTLLEENVTSDDSPTSPRRPSALPSSDEVVFPRRFLQSMPGARC</sequence>
<evidence type="ECO:0000313" key="3">
    <source>
        <dbReference type="Proteomes" id="UP000027195"/>
    </source>
</evidence>
<proteinExistence type="predicted"/>